<feature type="compositionally biased region" description="Polar residues" evidence="1">
    <location>
        <begin position="225"/>
        <end position="241"/>
    </location>
</feature>
<dbReference type="NCBIfam" id="TIGR03362">
    <property type="entry name" value="VI_chp_7"/>
    <property type="match status" value="1"/>
</dbReference>
<proteinExistence type="predicted"/>
<dbReference type="AlphaFoldDB" id="A0A848L4B3"/>
<evidence type="ECO:0000259" key="2">
    <source>
        <dbReference type="Pfam" id="PF06812"/>
    </source>
</evidence>
<evidence type="ECO:0000313" key="3">
    <source>
        <dbReference type="EMBL" id="NMO13297.1"/>
    </source>
</evidence>
<dbReference type="RefSeq" id="WP_169342576.1">
    <property type="nucleotide sequence ID" value="NZ_JABBJJ010000001.1"/>
</dbReference>
<keyword evidence="4" id="KW-1185">Reference proteome</keyword>
<protein>
    <submittedName>
        <fullName evidence="3">Type VI secretion system protein TssA</fullName>
    </submittedName>
</protein>
<feature type="domain" description="ImpA N-terminal" evidence="2">
    <location>
        <begin position="17"/>
        <end position="128"/>
    </location>
</feature>
<organism evidence="3 4">
    <name type="scientific">Pyxidicoccus fallax</name>
    <dbReference type="NCBI Taxonomy" id="394095"/>
    <lineage>
        <taxon>Bacteria</taxon>
        <taxon>Pseudomonadati</taxon>
        <taxon>Myxococcota</taxon>
        <taxon>Myxococcia</taxon>
        <taxon>Myxococcales</taxon>
        <taxon>Cystobacterineae</taxon>
        <taxon>Myxococcaceae</taxon>
        <taxon>Pyxidicoccus</taxon>
    </lineage>
</organism>
<comment type="caution">
    <text evidence="3">The sequence shown here is derived from an EMBL/GenBank/DDBJ whole genome shotgun (WGS) entry which is preliminary data.</text>
</comment>
<dbReference type="InterPro" id="IPR010657">
    <property type="entry name" value="ImpA_N"/>
</dbReference>
<feature type="region of interest" description="Disordered" evidence="1">
    <location>
        <begin position="186"/>
        <end position="346"/>
    </location>
</feature>
<dbReference type="PANTHER" id="PTHR37024:SF5">
    <property type="entry name" value="IMPA N-TERMINAL DOMAIN-CONTAINING PROTEIN"/>
    <property type="match status" value="1"/>
</dbReference>
<dbReference type="Gene3D" id="2.160.20.80">
    <property type="entry name" value="E3 ubiquitin-protein ligase SopA"/>
    <property type="match status" value="1"/>
</dbReference>
<dbReference type="SUPFAM" id="SSF141571">
    <property type="entry name" value="Pentapeptide repeat-like"/>
    <property type="match status" value="1"/>
</dbReference>
<dbReference type="Proteomes" id="UP000518300">
    <property type="component" value="Unassembled WGS sequence"/>
</dbReference>
<dbReference type="PANTHER" id="PTHR37024">
    <property type="entry name" value="TYPE VI SECRETION SYSTEM DUF2094 AND IMPA-RELATED DOMAIN PROTEIN"/>
    <property type="match status" value="1"/>
</dbReference>
<sequence>MPLTLEELQERARPWSEPVPGATPAGVQAKHEPAYEAITTEVAKLESPASAGVRWDNVVDGAGELLKSTTKDLWLASYMAYGLYATRGLDGAATGAAVIAEVTERYWPDLFPELKRLRGRANAVGWFVERLGRMLPTVDQATVTAESLEALAIAVKRLAQLSRERFADAAPAFGPLQDAIARLRAGLPEPTPAPEPAPANAATAPDTTEPERAARDLTNAGDAQASGSQANGTQASGAQANGSQTSGAQTSGAQASGSQANGSQVQGAQASGSQASGTQASGAQAQGAQASGTQAQGAQKPGTPSASAQPPGTPGAQPTPAKGAAQPASAQAQVAKPTTPAAPAKPAASVSPIVVPPLPSLPATPDLSSAEAVTDFLRTVGTALLGAAGALRQASAVDPLPYRLLRQGLWLHLSRPPAAGANGRTSLKTLPDAVRKKLETLESNQRWADLLDESESAVGQHRFALVLHRYSVTALEGLGDSHESALTALVQELGNQLRRMPGVEELLSADGTPLTDEATRAWLRAKVLATSTPAAAPAAPAGAAPVALSLPPLALPAETFAGENGPALEEEARALLAEGRVHDAVIRLQSAVAAATTGRSRFLSRLALARLCANAGQVPLARAVYDVLDEEVSAHSLDTWEPALAAACLEGWLSTRTPGEKEGGRLAVKVRNRYRRLARLDSSAALRVGT</sequence>
<name>A0A848L4B3_9BACT</name>
<dbReference type="EMBL" id="JABBJJ010000001">
    <property type="protein sequence ID" value="NMO13297.1"/>
    <property type="molecule type" value="Genomic_DNA"/>
</dbReference>
<dbReference type="InterPro" id="IPR017739">
    <property type="entry name" value="T6SS-assoc_VCA0119"/>
</dbReference>
<evidence type="ECO:0000256" key="1">
    <source>
        <dbReference type="SAM" id="MobiDB-lite"/>
    </source>
</evidence>
<reference evidence="3 4" key="1">
    <citation type="submission" date="2020-04" db="EMBL/GenBank/DDBJ databases">
        <title>Draft genome of Pyxidicoccus fallax type strain.</title>
        <authorList>
            <person name="Whitworth D.E."/>
        </authorList>
    </citation>
    <scope>NUCLEOTIDE SEQUENCE [LARGE SCALE GENOMIC DNA]</scope>
    <source>
        <strain evidence="3 4">DSM 14698</strain>
    </source>
</reference>
<feature type="compositionally biased region" description="Low complexity" evidence="1">
    <location>
        <begin position="198"/>
        <end position="207"/>
    </location>
</feature>
<evidence type="ECO:0000313" key="4">
    <source>
        <dbReference type="Proteomes" id="UP000518300"/>
    </source>
</evidence>
<accession>A0A848L4B3</accession>
<dbReference type="Pfam" id="PF16989">
    <property type="entry name" value="T6SS_VasJ"/>
    <property type="match status" value="1"/>
</dbReference>
<dbReference type="Pfam" id="PF06812">
    <property type="entry name" value="ImpA_N"/>
    <property type="match status" value="1"/>
</dbReference>
<feature type="compositionally biased region" description="Low complexity" evidence="1">
    <location>
        <begin position="242"/>
        <end position="346"/>
    </location>
</feature>
<gene>
    <name evidence="3" type="primary">tssA</name>
    <name evidence="3" type="ORF">HG543_00205</name>
</gene>